<dbReference type="InterPro" id="IPR013087">
    <property type="entry name" value="Znf_C2H2_type"/>
</dbReference>
<dbReference type="OrthoDB" id="6247196at2759"/>
<evidence type="ECO:0000313" key="5">
    <source>
        <dbReference type="WBParaSite" id="SSLN_0000660001-mRNA-1"/>
    </source>
</evidence>
<dbReference type="EMBL" id="UYSU01033673">
    <property type="protein sequence ID" value="VDL92783.1"/>
    <property type="molecule type" value="Genomic_DNA"/>
</dbReference>
<dbReference type="STRING" id="70667.A0A183SQA0"/>
<feature type="region of interest" description="Disordered" evidence="1">
    <location>
        <begin position="78"/>
        <end position="130"/>
    </location>
</feature>
<organism evidence="5">
    <name type="scientific">Schistocephalus solidus</name>
    <name type="common">Tapeworm</name>
    <dbReference type="NCBI Taxonomy" id="70667"/>
    <lineage>
        <taxon>Eukaryota</taxon>
        <taxon>Metazoa</taxon>
        <taxon>Spiralia</taxon>
        <taxon>Lophotrochozoa</taxon>
        <taxon>Platyhelminthes</taxon>
        <taxon>Cestoda</taxon>
        <taxon>Eucestoda</taxon>
        <taxon>Diphyllobothriidea</taxon>
        <taxon>Diphyllobothriidae</taxon>
        <taxon>Schistocephalus</taxon>
    </lineage>
</organism>
<dbReference type="WBParaSite" id="SSLN_0000660001-mRNA-1">
    <property type="protein sequence ID" value="SSLN_0000660001-mRNA-1"/>
    <property type="gene ID" value="SSLN_0000660001"/>
</dbReference>
<keyword evidence="4" id="KW-1185">Reference proteome</keyword>
<feature type="domain" description="C2H2-type" evidence="2">
    <location>
        <begin position="48"/>
        <end position="70"/>
    </location>
</feature>
<proteinExistence type="predicted"/>
<gene>
    <name evidence="3" type="ORF">SSLN_LOCUS6398</name>
</gene>
<reference evidence="5" key="1">
    <citation type="submission" date="2016-06" db="UniProtKB">
        <authorList>
            <consortium name="WormBaseParasite"/>
        </authorList>
    </citation>
    <scope>IDENTIFICATION</scope>
</reference>
<name>A0A183SQA0_SCHSO</name>
<evidence type="ECO:0000313" key="4">
    <source>
        <dbReference type="Proteomes" id="UP000275846"/>
    </source>
</evidence>
<accession>A0A183SQA0</accession>
<evidence type="ECO:0000313" key="3">
    <source>
        <dbReference type="EMBL" id="VDL92783.1"/>
    </source>
</evidence>
<evidence type="ECO:0000256" key="1">
    <source>
        <dbReference type="SAM" id="MobiDB-lite"/>
    </source>
</evidence>
<sequence>MSSLPKLDAQDVLSLHCPLCAFHSHWTHRLEAHFFEEHKNCSVNFSLYRCTLCRKVASSKAFINEHLELHHRTMLSTPLPQLQDHPTPGSPSSDSDALIVRSWASPQRTERRSESTPSTRAPTPPVGGHSYRALEIFTGFLEAGLLRDTVEKKHEEEDKKKLMAAATAATINSIKTLLLTVAESHFARGHQDGPTGVLQCLTFVVRWSWPPEVSTVGCPSGINRLQARRTEKKRGGQRRGWVDDGGLPRQHSNYRGRPTEKTSNYVVVVARPFLPEAMNATRNCVLRCRSLATQPPHHSRCVVAVVACMHARMHV</sequence>
<reference evidence="3 4" key="2">
    <citation type="submission" date="2018-11" db="EMBL/GenBank/DDBJ databases">
        <authorList>
            <consortium name="Pathogen Informatics"/>
        </authorList>
    </citation>
    <scope>NUCLEOTIDE SEQUENCE [LARGE SCALE GENOMIC DNA]</scope>
    <source>
        <strain evidence="3 4">NST_G2</strain>
    </source>
</reference>
<dbReference type="Proteomes" id="UP000275846">
    <property type="component" value="Unassembled WGS sequence"/>
</dbReference>
<evidence type="ECO:0000259" key="2">
    <source>
        <dbReference type="SMART" id="SM00355"/>
    </source>
</evidence>
<feature type="domain" description="C2H2-type" evidence="2">
    <location>
        <begin position="15"/>
        <end position="38"/>
    </location>
</feature>
<protein>
    <submittedName>
        <fullName evidence="5">C2H2-type domain-containing protein</fullName>
    </submittedName>
</protein>
<dbReference type="AlphaFoldDB" id="A0A183SQA0"/>
<dbReference type="SMART" id="SM00355">
    <property type="entry name" value="ZnF_C2H2"/>
    <property type="match status" value="2"/>
</dbReference>
<feature type="region of interest" description="Disordered" evidence="1">
    <location>
        <begin position="229"/>
        <end position="258"/>
    </location>
</feature>